<accession>A0A6N1AIQ5</accession>
<evidence type="ECO:0000313" key="1">
    <source>
        <dbReference type="EMBL" id="QKS49114.1"/>
    </source>
</evidence>
<name>A0A6N1AIQ5_9PROT</name>
<dbReference type="EMBL" id="CP054615">
    <property type="protein sequence ID" value="QKS49114.1"/>
    <property type="molecule type" value="Genomic_DNA"/>
</dbReference>
<dbReference type="RefSeq" id="WP_149200387.1">
    <property type="nucleotide sequence ID" value="NZ_BSOV01000032.1"/>
</dbReference>
<keyword evidence="2" id="KW-1185">Reference proteome</keyword>
<dbReference type="Proteomes" id="UP000509702">
    <property type="component" value="Plasmid unnamed1"/>
</dbReference>
<proteinExistence type="predicted"/>
<gene>
    <name evidence="1" type="ORF">HUE56_00985</name>
</gene>
<organism evidence="1 2">
    <name type="scientific">Azospirillum oryzae</name>
    <dbReference type="NCBI Taxonomy" id="286727"/>
    <lineage>
        <taxon>Bacteria</taxon>
        <taxon>Pseudomonadati</taxon>
        <taxon>Pseudomonadota</taxon>
        <taxon>Alphaproteobacteria</taxon>
        <taxon>Rhodospirillales</taxon>
        <taxon>Azospirillaceae</taxon>
        <taxon>Azospirillum</taxon>
    </lineage>
</organism>
<reference evidence="1 2" key="1">
    <citation type="submission" date="2020-06" db="EMBL/GenBank/DDBJ databases">
        <title>Complete genome of Azosprillum oryzae KACC14407.</title>
        <authorList>
            <person name="Kim M."/>
            <person name="Park Y.-J."/>
            <person name="Shin J.-H."/>
        </authorList>
    </citation>
    <scope>NUCLEOTIDE SEQUENCE [LARGE SCALE GENOMIC DNA]</scope>
    <source>
        <strain evidence="1 2">KACC 14407</strain>
        <plasmid evidence="1 2">unnamed1</plasmid>
    </source>
</reference>
<keyword evidence="1" id="KW-0614">Plasmid</keyword>
<dbReference type="AlphaFoldDB" id="A0A6N1AIQ5"/>
<evidence type="ECO:0000313" key="2">
    <source>
        <dbReference type="Proteomes" id="UP000509702"/>
    </source>
</evidence>
<dbReference type="KEGG" id="aoz:HUE56_00985"/>
<geneLocation type="plasmid" evidence="1 2">
    <name>unnamed1</name>
</geneLocation>
<sequence>MAGLILAESRPVRTRSRIMVDRIERTLAGLDRLEAPDQRRRGFPSPTFGSLGECLFHSRKPPFGEVSGQNLR</sequence>
<protein>
    <submittedName>
        <fullName evidence="1">Uncharacterized protein</fullName>
    </submittedName>
</protein>